<accession>A0ABU3EBR8</accession>
<protein>
    <submittedName>
        <fullName evidence="1">Uncharacterized protein</fullName>
    </submittedName>
</protein>
<dbReference type="Proteomes" id="UP001251085">
    <property type="component" value="Unassembled WGS sequence"/>
</dbReference>
<name>A0ABU3EBR8_9RHOB</name>
<keyword evidence="2" id="KW-1185">Reference proteome</keyword>
<evidence type="ECO:0000313" key="1">
    <source>
        <dbReference type="EMBL" id="MDT1061678.1"/>
    </source>
</evidence>
<sequence length="129" mass="14662">MLMEIGTGDATPGLAERILDLLFLATTSPGNAERLLPASRWHAVMRTSHWSVRVAGPRWFMIWSGDHVRLARRRVILLPRRWVGLTRAENLALAQDQLARSEPEARQLRPGLALREAQRRIGRALSRHC</sequence>
<organism evidence="1 2">
    <name type="scientific">Paracoccus broussonetiae</name>
    <dbReference type="NCBI Taxonomy" id="3075834"/>
    <lineage>
        <taxon>Bacteria</taxon>
        <taxon>Pseudomonadati</taxon>
        <taxon>Pseudomonadota</taxon>
        <taxon>Alphaproteobacteria</taxon>
        <taxon>Rhodobacterales</taxon>
        <taxon>Paracoccaceae</taxon>
        <taxon>Paracoccus</taxon>
    </lineage>
</organism>
<reference evidence="2" key="1">
    <citation type="submission" date="2023-07" db="EMBL/GenBank/DDBJ databases">
        <title>Characterization of two Paracoccaceae strains isolated from Phycosphere and proposal of Xinfangfangia lacusdiani sp. nov.</title>
        <authorList>
            <person name="Deng Y."/>
            <person name="Zhang Y.Q."/>
        </authorList>
    </citation>
    <scope>NUCLEOTIDE SEQUENCE [LARGE SCALE GENOMIC DNA]</scope>
    <source>
        <strain evidence="2">CPCC 101403</strain>
    </source>
</reference>
<dbReference type="EMBL" id="JAVRQI010000005">
    <property type="protein sequence ID" value="MDT1061678.1"/>
    <property type="molecule type" value="Genomic_DNA"/>
</dbReference>
<evidence type="ECO:0000313" key="2">
    <source>
        <dbReference type="Proteomes" id="UP001251085"/>
    </source>
</evidence>
<gene>
    <name evidence="1" type="ORF">RM190_07390</name>
</gene>
<comment type="caution">
    <text evidence="1">The sequence shown here is derived from an EMBL/GenBank/DDBJ whole genome shotgun (WGS) entry which is preliminary data.</text>
</comment>
<proteinExistence type="predicted"/>